<dbReference type="Pfam" id="PF00356">
    <property type="entry name" value="LacI"/>
    <property type="match status" value="1"/>
</dbReference>
<dbReference type="RefSeq" id="WP_262095937.1">
    <property type="nucleotide sequence ID" value="NZ_JAOEGN010000005.1"/>
</dbReference>
<organism evidence="5 6">
    <name type="scientific">Paracholeplasma vituli</name>
    <dbReference type="NCBI Taxonomy" id="69473"/>
    <lineage>
        <taxon>Bacteria</taxon>
        <taxon>Bacillati</taxon>
        <taxon>Mycoplasmatota</taxon>
        <taxon>Mollicutes</taxon>
        <taxon>Acholeplasmatales</taxon>
        <taxon>Acholeplasmataceae</taxon>
        <taxon>Paracholeplasma</taxon>
    </lineage>
</organism>
<sequence length="334" mass="37521">MVTIAKIAQELGVSTSTVSKALNGYSEISEKTRSKIMNLATEMGYTPNATAQSLVRKRADTVGVVYEVEYGLKNLFFSSVLEAFRRNVQGRGYDILFLSDNGTSQNYLKHCISKNVDAVLVISTGTSVESVRKLINSDLALMMFDPWYQSKNTIYTDSYNAIKKSCKYLYDLGHRKIAFLNGSYSNFIGRERLKGYLDFIKEKNLEPYYIKNHSNESYSYDEGYKTMKNLFETYGLPDAVCTVSDLMAIGALHYLQNHGYHVPDDVSIIGFDDLSICDISTPKLTTMKQDIEAIGKQACDALIDMLVQGHRTVKPIIVDATIVVRDSCKKKSNH</sequence>
<dbReference type="PANTHER" id="PTHR30146:SF109">
    <property type="entry name" value="HTH-TYPE TRANSCRIPTIONAL REGULATOR GALS"/>
    <property type="match status" value="1"/>
</dbReference>
<dbReference type="EMBL" id="JAOEGN010000005">
    <property type="protein sequence ID" value="MCU0104689.1"/>
    <property type="molecule type" value="Genomic_DNA"/>
</dbReference>
<dbReference type="InterPro" id="IPR046335">
    <property type="entry name" value="LacI/GalR-like_sensor"/>
</dbReference>
<protein>
    <submittedName>
        <fullName evidence="5">LacI family transcriptional regulator</fullName>
    </submittedName>
</protein>
<dbReference type="InterPro" id="IPR010982">
    <property type="entry name" value="Lambda_DNA-bd_dom_sf"/>
</dbReference>
<dbReference type="SMART" id="SM00354">
    <property type="entry name" value="HTH_LACI"/>
    <property type="match status" value="1"/>
</dbReference>
<keyword evidence="6" id="KW-1185">Reference proteome</keyword>
<evidence type="ECO:0000256" key="3">
    <source>
        <dbReference type="ARBA" id="ARBA00023163"/>
    </source>
</evidence>
<keyword evidence="3" id="KW-0804">Transcription</keyword>
<accession>A0ABT2PWJ4</accession>
<evidence type="ECO:0000313" key="5">
    <source>
        <dbReference type="EMBL" id="MCU0104689.1"/>
    </source>
</evidence>
<dbReference type="InterPro" id="IPR028082">
    <property type="entry name" value="Peripla_BP_I"/>
</dbReference>
<evidence type="ECO:0000313" key="6">
    <source>
        <dbReference type="Proteomes" id="UP001209076"/>
    </source>
</evidence>
<dbReference type="PROSITE" id="PS50932">
    <property type="entry name" value="HTH_LACI_2"/>
    <property type="match status" value="1"/>
</dbReference>
<evidence type="ECO:0000256" key="1">
    <source>
        <dbReference type="ARBA" id="ARBA00023015"/>
    </source>
</evidence>
<dbReference type="Proteomes" id="UP001209076">
    <property type="component" value="Unassembled WGS sequence"/>
</dbReference>
<proteinExistence type="predicted"/>
<dbReference type="SUPFAM" id="SSF53822">
    <property type="entry name" value="Periplasmic binding protein-like I"/>
    <property type="match status" value="1"/>
</dbReference>
<comment type="caution">
    <text evidence="5">The sequence shown here is derived from an EMBL/GenBank/DDBJ whole genome shotgun (WGS) entry which is preliminary data.</text>
</comment>
<dbReference type="PANTHER" id="PTHR30146">
    <property type="entry name" value="LACI-RELATED TRANSCRIPTIONAL REPRESSOR"/>
    <property type="match status" value="1"/>
</dbReference>
<dbReference type="Pfam" id="PF13377">
    <property type="entry name" value="Peripla_BP_3"/>
    <property type="match status" value="1"/>
</dbReference>
<evidence type="ECO:0000259" key="4">
    <source>
        <dbReference type="PROSITE" id="PS50932"/>
    </source>
</evidence>
<dbReference type="SUPFAM" id="SSF47413">
    <property type="entry name" value="lambda repressor-like DNA-binding domains"/>
    <property type="match status" value="1"/>
</dbReference>
<keyword evidence="1" id="KW-0805">Transcription regulation</keyword>
<evidence type="ECO:0000256" key="2">
    <source>
        <dbReference type="ARBA" id="ARBA00023125"/>
    </source>
</evidence>
<reference evidence="6" key="1">
    <citation type="submission" date="2023-07" db="EMBL/GenBank/DDBJ databases">
        <title>Novel Mycoplasma species identified in domestic and wild animals.</title>
        <authorList>
            <person name="Volokhov D.V."/>
            <person name="Furtak V.A."/>
            <person name="Zagorodnyaya T.A."/>
        </authorList>
    </citation>
    <scope>NUCLEOTIDE SEQUENCE [LARGE SCALE GENOMIC DNA]</scope>
    <source>
        <strain evidence="6">92-19</strain>
    </source>
</reference>
<gene>
    <name evidence="5" type="ORF">N7603_03370</name>
</gene>
<feature type="domain" description="HTH lacI-type" evidence="4">
    <location>
        <begin position="2"/>
        <end position="56"/>
    </location>
</feature>
<dbReference type="CDD" id="cd01392">
    <property type="entry name" value="HTH_LacI"/>
    <property type="match status" value="1"/>
</dbReference>
<keyword evidence="2" id="KW-0238">DNA-binding</keyword>
<dbReference type="Gene3D" id="3.40.50.2300">
    <property type="match status" value="2"/>
</dbReference>
<dbReference type="CDD" id="cd06267">
    <property type="entry name" value="PBP1_LacI_sugar_binding-like"/>
    <property type="match status" value="1"/>
</dbReference>
<dbReference type="Gene3D" id="1.10.260.40">
    <property type="entry name" value="lambda repressor-like DNA-binding domains"/>
    <property type="match status" value="1"/>
</dbReference>
<name>A0ABT2PWJ4_9MOLU</name>
<dbReference type="InterPro" id="IPR000843">
    <property type="entry name" value="HTH_LacI"/>
</dbReference>